<comment type="caution">
    <text evidence="1">The sequence shown here is derived from an EMBL/GenBank/DDBJ whole genome shotgun (WGS) entry which is preliminary data.</text>
</comment>
<accession>A0A8J4A5V4</accession>
<name>A0A8J4A5V4_9ACTN</name>
<proteinExistence type="predicted"/>
<dbReference type="EMBL" id="BOPO01000006">
    <property type="protein sequence ID" value="GIL25456.1"/>
    <property type="molecule type" value="Genomic_DNA"/>
</dbReference>
<evidence type="ECO:0000313" key="1">
    <source>
        <dbReference type="EMBL" id="GIL25456.1"/>
    </source>
</evidence>
<sequence length="106" mass="11671">MVLAPQAQLSRPPFGAVGNGLQAQSWVPLLDLAPGTPGRWIARLLLALREAGVPACAAPATGTAVQRRRPWRIWVDVPSRTRGEDVLRRLFGRSGHTPFARREDRK</sequence>
<protein>
    <submittedName>
        <fullName evidence="1">Uncharacterized protein</fullName>
    </submittedName>
</protein>
<gene>
    <name evidence="1" type="ORF">NUM_07110</name>
</gene>
<keyword evidence="2" id="KW-1185">Reference proteome</keyword>
<dbReference type="Proteomes" id="UP000614996">
    <property type="component" value="Unassembled WGS sequence"/>
</dbReference>
<dbReference type="AlphaFoldDB" id="A0A8J4A5V4"/>
<evidence type="ECO:0000313" key="2">
    <source>
        <dbReference type="Proteomes" id="UP000614996"/>
    </source>
</evidence>
<organism evidence="1 2">
    <name type="scientific">Actinocatenispora comari</name>
    <dbReference type="NCBI Taxonomy" id="2807577"/>
    <lineage>
        <taxon>Bacteria</taxon>
        <taxon>Bacillati</taxon>
        <taxon>Actinomycetota</taxon>
        <taxon>Actinomycetes</taxon>
        <taxon>Micromonosporales</taxon>
        <taxon>Micromonosporaceae</taxon>
        <taxon>Actinocatenispora</taxon>
    </lineage>
</organism>
<reference evidence="2" key="1">
    <citation type="journal article" date="2021" name="Int. J. Syst. Evol. Microbiol.">
        <title>Actinocatenispora comari sp. nov., an endophytic actinomycete isolated from aerial parts of Comarum salesowianum.</title>
        <authorList>
            <person name="Oyunbileg N."/>
            <person name="Iizaka Y."/>
            <person name="Hamada M."/>
            <person name="Davaapurev B.O."/>
            <person name="Fukumoto A."/>
            <person name="Tsetseg B."/>
            <person name="Kato F."/>
            <person name="Tamura T."/>
            <person name="Batkhuu J."/>
            <person name="Anzai Y."/>
        </authorList>
    </citation>
    <scope>NUCLEOTIDE SEQUENCE [LARGE SCALE GENOMIC DNA]</scope>
    <source>
        <strain evidence="2">NUM-2625</strain>
    </source>
</reference>